<name>A0AA39PGT4_9AGAR</name>
<proteinExistence type="inferred from homology"/>
<feature type="compositionally biased region" description="Basic and acidic residues" evidence="4">
    <location>
        <begin position="51"/>
        <end position="60"/>
    </location>
</feature>
<dbReference type="AlphaFoldDB" id="A0AA39PGT4"/>
<dbReference type="InterPro" id="IPR007015">
    <property type="entry name" value="DNA_pol_V/MYBBP1A"/>
</dbReference>
<dbReference type="GO" id="GO:0000182">
    <property type="term" value="F:rDNA binding"/>
    <property type="evidence" value="ECO:0007669"/>
    <property type="project" value="TreeGrafter"/>
</dbReference>
<dbReference type="EMBL" id="JAUEPR010000006">
    <property type="protein sequence ID" value="KAK0483486.1"/>
    <property type="molecule type" value="Genomic_DNA"/>
</dbReference>
<evidence type="ECO:0000256" key="3">
    <source>
        <dbReference type="ARBA" id="ARBA00023242"/>
    </source>
</evidence>
<dbReference type="PANTHER" id="PTHR13213">
    <property type="entry name" value="MYB-BINDING PROTEIN 1A FAMILY MEMBER"/>
    <property type="match status" value="1"/>
</dbReference>
<evidence type="ECO:0000256" key="1">
    <source>
        <dbReference type="ARBA" id="ARBA00004123"/>
    </source>
</evidence>
<keyword evidence="3" id="KW-0539">Nucleus</keyword>
<feature type="compositionally biased region" description="Basic and acidic residues" evidence="4">
    <location>
        <begin position="1142"/>
        <end position="1164"/>
    </location>
</feature>
<gene>
    <name evidence="5" type="ORF">IW261DRAFT_1463578</name>
</gene>
<feature type="region of interest" description="Disordered" evidence="4">
    <location>
        <begin position="1142"/>
        <end position="1175"/>
    </location>
</feature>
<organism evidence="5 6">
    <name type="scientific">Armillaria novae-zelandiae</name>
    <dbReference type="NCBI Taxonomy" id="153914"/>
    <lineage>
        <taxon>Eukaryota</taxon>
        <taxon>Fungi</taxon>
        <taxon>Dikarya</taxon>
        <taxon>Basidiomycota</taxon>
        <taxon>Agaricomycotina</taxon>
        <taxon>Agaricomycetes</taxon>
        <taxon>Agaricomycetidae</taxon>
        <taxon>Agaricales</taxon>
        <taxon>Marasmiineae</taxon>
        <taxon>Physalacriaceae</taxon>
        <taxon>Armillaria</taxon>
    </lineage>
</organism>
<keyword evidence="6" id="KW-1185">Reference proteome</keyword>
<evidence type="ECO:0000256" key="4">
    <source>
        <dbReference type="SAM" id="MobiDB-lite"/>
    </source>
</evidence>
<dbReference type="GO" id="GO:0005730">
    <property type="term" value="C:nucleolus"/>
    <property type="evidence" value="ECO:0007669"/>
    <property type="project" value="InterPro"/>
</dbReference>
<evidence type="ECO:0000256" key="2">
    <source>
        <dbReference type="ARBA" id="ARBA00006809"/>
    </source>
</evidence>
<feature type="compositionally biased region" description="Basic residues" evidence="4">
    <location>
        <begin position="1165"/>
        <end position="1175"/>
    </location>
</feature>
<comment type="caution">
    <text evidence="5">The sequence shown here is derived from an EMBL/GenBank/DDBJ whole genome shotgun (WGS) entry which is preliminary data.</text>
</comment>
<comment type="similarity">
    <text evidence="2">Belongs to the MYBBP1A family.</text>
</comment>
<evidence type="ECO:0000313" key="5">
    <source>
        <dbReference type="EMBL" id="KAK0483486.1"/>
    </source>
</evidence>
<protein>
    <submittedName>
        <fullName evidence="5">DNA polymerase phi-domain-containing protein</fullName>
    </submittedName>
</protein>
<evidence type="ECO:0000313" key="6">
    <source>
        <dbReference type="Proteomes" id="UP001175227"/>
    </source>
</evidence>
<accession>A0AA39PGT4</accession>
<feature type="region of interest" description="Disordered" evidence="4">
    <location>
        <begin position="741"/>
        <end position="786"/>
    </location>
</feature>
<dbReference type="InterPro" id="IPR016024">
    <property type="entry name" value="ARM-type_fold"/>
</dbReference>
<feature type="compositionally biased region" description="Acidic residues" evidence="4">
    <location>
        <begin position="746"/>
        <end position="786"/>
    </location>
</feature>
<dbReference type="Proteomes" id="UP001175227">
    <property type="component" value="Unassembled WGS sequence"/>
</dbReference>
<dbReference type="SUPFAM" id="SSF48371">
    <property type="entry name" value="ARM repeat"/>
    <property type="match status" value="1"/>
</dbReference>
<dbReference type="GO" id="GO:0006355">
    <property type="term" value="P:regulation of DNA-templated transcription"/>
    <property type="evidence" value="ECO:0007669"/>
    <property type="project" value="InterPro"/>
</dbReference>
<reference evidence="5" key="1">
    <citation type="submission" date="2023-06" db="EMBL/GenBank/DDBJ databases">
        <authorList>
            <consortium name="Lawrence Berkeley National Laboratory"/>
            <person name="Ahrendt S."/>
            <person name="Sahu N."/>
            <person name="Indic B."/>
            <person name="Wong-Bajracharya J."/>
            <person name="Merenyi Z."/>
            <person name="Ke H.-M."/>
            <person name="Monk M."/>
            <person name="Kocsube S."/>
            <person name="Drula E."/>
            <person name="Lipzen A."/>
            <person name="Balint B."/>
            <person name="Henrissat B."/>
            <person name="Andreopoulos B."/>
            <person name="Martin F.M."/>
            <person name="Harder C.B."/>
            <person name="Rigling D."/>
            <person name="Ford K.L."/>
            <person name="Foster G.D."/>
            <person name="Pangilinan J."/>
            <person name="Papanicolaou A."/>
            <person name="Barry K."/>
            <person name="LaButti K."/>
            <person name="Viragh M."/>
            <person name="Koriabine M."/>
            <person name="Yan M."/>
            <person name="Riley R."/>
            <person name="Champramary S."/>
            <person name="Plett K.L."/>
            <person name="Tsai I.J."/>
            <person name="Slot J."/>
            <person name="Sipos G."/>
            <person name="Plett J."/>
            <person name="Nagy L.G."/>
            <person name="Grigoriev I.V."/>
        </authorList>
    </citation>
    <scope>NUCLEOTIDE SEQUENCE</scope>
    <source>
        <strain evidence="5">ICMP 16352</strain>
    </source>
</reference>
<dbReference type="Pfam" id="PF04931">
    <property type="entry name" value="DNA_pol_phi"/>
    <property type="match status" value="1"/>
</dbReference>
<feature type="region of interest" description="Disordered" evidence="4">
    <location>
        <begin position="38"/>
        <end position="60"/>
    </location>
</feature>
<sequence length="1175" mass="131085">MSTTLPLFWNLSSSSKKERIDASVKLISSLEQFQAQFAKDSSDTSEDESQGDDKIDPLDKYNAHDVSYSVRRLIRGLASPRESSRLGFSVALTELLSRILTFTCAQILYLIMDATKTQKSMTGQEERDVLFARLFGITAVIQSGLFIRTDPLPESASSSTSASSLQSFKDIVSELVALGEKKSWLRESAWWTILLALEALNSSGVAWKQEGLGYSIETTLGNNSQWTPEKVALTLKLQHLCPDHDWRKYTSPMFKNTDLLSTGNYHILGQILKDIDDEESNSKSSGSSWKPELNFVWDIIFDYLLPSSGSNQQTKGTFPEFFRIVVDESLFSSTSSPERKYWGFQIFQKALPRVPADDIPMIFTKNFMRTWINHSSKSDRYLHKAAKQTAIEVSNFVKERPQLGMGLIVQLTGVNGSRQFDQLTKTKTVESILSSMNADGITHYVDHLISQFNGNESVDKDDVEGLNARRSWAMDQLVALIKNSSIPKRDDWIRQILEWFVVNGFFIVQKPATQISYRGTDCILKPPLSDALRLHSRTRLLSCLSDLTNQTVTITNEDGTKTLKSSATAADGDYWIHKTVTTIGALEKEKNVTYLLEPDKEIQTLRARIKELDAHLRKVTSGSDAAQGCQLLLSGLVVHEYCTSEEDDTAAETLATCIDFVQRLFPPNKAGKKGKKKAAKVDDDNEEVLDPIDGLIDIIIGLLEKPTVYMRTIATQAFAFLTPSVKESSIDLILTQLETRDLSAGDSEDASGDEDMSEDEGDEDQSESASEQENDDEASDDDADEDVDDELRSKILEALKMNGVEPVTGDTDDEEIMMDDDQMLALDGQLAEVFKTQMQVGKSSKDVDAQREATHFKNRVLDLVDLFFKKQPSNPLVINLILPLVELIGASGTDERQLSDKTRGILRSRIAKAKDVPTAPVAQVASTVQSLHTRARKARSSDPLATLSFCSLYLAKILVAQQGVEQVLDAYRESLADFLTRKNSALNPNFFQDFIQRFPALGWRLRQDLLDSSKKAINVYRQCQAFRLIHALVSQLPTIEKSDADVVAFMTTLHEALHELINDACDDKASVNTAQMKDLFKLMLLSIRQTSRLSSSPDVEAIWASSRWAELSGKLSASAVFKSSTSIHAMCNEVVKQIKKTELTGEKEESVGGKRKRDGADASIKRKKKKKKAQR</sequence>
<dbReference type="PANTHER" id="PTHR13213:SF2">
    <property type="entry name" value="MYB-BINDING PROTEIN 1A"/>
    <property type="match status" value="1"/>
</dbReference>
<comment type="subcellular location">
    <subcellularLocation>
        <location evidence="1">Nucleus</location>
    </subcellularLocation>
</comment>